<dbReference type="GO" id="GO:0030288">
    <property type="term" value="C:outer membrane-bounded periplasmic space"/>
    <property type="evidence" value="ECO:0007669"/>
    <property type="project" value="TreeGrafter"/>
</dbReference>
<gene>
    <name evidence="4" type="primary">lptA</name>
    <name evidence="6" type="ORF">C8D92_108117</name>
</gene>
<dbReference type="Proteomes" id="UP000245887">
    <property type="component" value="Unassembled WGS sequence"/>
</dbReference>
<evidence type="ECO:0000256" key="3">
    <source>
        <dbReference type="ARBA" id="ARBA00022764"/>
    </source>
</evidence>
<keyword evidence="2 4" id="KW-0732">Signal</keyword>
<dbReference type="PANTHER" id="PTHR36504">
    <property type="entry name" value="LIPOPOLYSACCHARIDE EXPORT SYSTEM PROTEIN LPTA"/>
    <property type="match status" value="1"/>
</dbReference>
<keyword evidence="3 4" id="KW-0574">Periplasm</keyword>
<accession>A0A2U1CUW6</accession>
<feature type="chain" id="PRO_5015793310" description="Lipopolysaccharide export system protein LptA" evidence="4">
    <location>
        <begin position="32"/>
        <end position="182"/>
    </location>
</feature>
<dbReference type="Gene3D" id="2.60.450.10">
    <property type="entry name" value="Lipopolysaccharide (LPS) transport protein A like domain"/>
    <property type="match status" value="1"/>
</dbReference>
<evidence type="ECO:0000256" key="2">
    <source>
        <dbReference type="ARBA" id="ARBA00022729"/>
    </source>
</evidence>
<keyword evidence="1 4" id="KW-0813">Transport</keyword>
<dbReference type="EMBL" id="QEKQ01000008">
    <property type="protein sequence ID" value="PVY70761.1"/>
    <property type="molecule type" value="Genomic_DNA"/>
</dbReference>
<sequence precursor="true">MTSARHRHDPFPRVGARLLIALLGLMMPALAGAFDLQSDAPIRVNADHARIDEGAGEATYTGNVIVRQNETTLTAEKVVLHRQDGVLKQIEATGEPAHYTQPARNDRPKTDAEAHVIIYSAGDNRILLRQQAVIRQAGNVFRGERIDYDTAKRVVTATGSDTNPDGRVEMIIQPGNQSGDNR</sequence>
<organism evidence="6 7">
    <name type="scientific">Tamilnaduibacter salinus</name>
    <dbReference type="NCBI Taxonomy" id="1484056"/>
    <lineage>
        <taxon>Bacteria</taxon>
        <taxon>Pseudomonadati</taxon>
        <taxon>Pseudomonadota</taxon>
        <taxon>Gammaproteobacteria</taxon>
        <taxon>Pseudomonadales</taxon>
        <taxon>Marinobacteraceae</taxon>
        <taxon>Tamilnaduibacter</taxon>
    </lineage>
</organism>
<dbReference type="InterPro" id="IPR005653">
    <property type="entry name" value="OstA-like_N"/>
</dbReference>
<reference evidence="6 7" key="1">
    <citation type="submission" date="2018-04" db="EMBL/GenBank/DDBJ databases">
        <title>Genomic Encyclopedia of Type Strains, Phase IV (KMG-IV): sequencing the most valuable type-strain genomes for metagenomic binning, comparative biology and taxonomic classification.</title>
        <authorList>
            <person name="Goeker M."/>
        </authorList>
    </citation>
    <scope>NUCLEOTIDE SEQUENCE [LARGE SCALE GENOMIC DNA]</scope>
    <source>
        <strain evidence="6 7">DSM 28688</strain>
    </source>
</reference>
<dbReference type="RefSeq" id="WP_243402442.1">
    <property type="nucleotide sequence ID" value="NZ_QEKQ01000008.1"/>
</dbReference>
<comment type="similarity">
    <text evidence="4">Belongs to the LptA family.</text>
</comment>
<evidence type="ECO:0000313" key="6">
    <source>
        <dbReference type="EMBL" id="PVY70761.1"/>
    </source>
</evidence>
<comment type="subunit">
    <text evidence="4">Component of the lipopolysaccharide transport and assembly complex.</text>
</comment>
<feature type="signal peptide" evidence="4">
    <location>
        <begin position="1"/>
        <end position="31"/>
    </location>
</feature>
<comment type="function">
    <text evidence="4">Involved in the assembly of lipopolysaccharide (LPS). Required for the translocation of LPS from the inner membrane to the outer membrane. May form a bridge between the inner membrane and the outer membrane, via interactions with LptC and LptD, thereby facilitating LPS transfer across the periplasm.</text>
</comment>
<dbReference type="Pfam" id="PF03968">
    <property type="entry name" value="LptD_N"/>
    <property type="match status" value="1"/>
</dbReference>
<evidence type="ECO:0000259" key="5">
    <source>
        <dbReference type="Pfam" id="PF03968"/>
    </source>
</evidence>
<dbReference type="NCBIfam" id="TIGR03002">
    <property type="entry name" value="outer_YhbN_LptA"/>
    <property type="match status" value="1"/>
</dbReference>
<dbReference type="GO" id="GO:0017089">
    <property type="term" value="F:glycolipid transfer activity"/>
    <property type="evidence" value="ECO:0007669"/>
    <property type="project" value="TreeGrafter"/>
</dbReference>
<evidence type="ECO:0000256" key="4">
    <source>
        <dbReference type="HAMAP-Rule" id="MF_01914"/>
    </source>
</evidence>
<dbReference type="GO" id="GO:0043165">
    <property type="term" value="P:Gram-negative-bacterium-type cell outer membrane assembly"/>
    <property type="evidence" value="ECO:0007669"/>
    <property type="project" value="UniProtKB-UniRule"/>
</dbReference>
<comment type="caution">
    <text evidence="6">The sequence shown here is derived from an EMBL/GenBank/DDBJ whole genome shotgun (WGS) entry which is preliminary data.</text>
</comment>
<dbReference type="PANTHER" id="PTHR36504:SF1">
    <property type="entry name" value="LIPOPOLYSACCHARIDE EXPORT SYSTEM PROTEIN LPTA"/>
    <property type="match status" value="1"/>
</dbReference>
<comment type="subcellular location">
    <subcellularLocation>
        <location evidence="4">Periplasm</location>
    </subcellularLocation>
</comment>
<proteinExistence type="inferred from homology"/>
<feature type="domain" description="Organic solvent tolerance-like N-terminal" evidence="5">
    <location>
        <begin position="44"/>
        <end position="152"/>
    </location>
</feature>
<dbReference type="GO" id="GO:0015920">
    <property type="term" value="P:lipopolysaccharide transport"/>
    <property type="evidence" value="ECO:0007669"/>
    <property type="project" value="UniProtKB-UniRule"/>
</dbReference>
<dbReference type="HAMAP" id="MF_01914">
    <property type="entry name" value="LPS_assembly_LptA"/>
    <property type="match status" value="1"/>
</dbReference>
<evidence type="ECO:0000256" key="1">
    <source>
        <dbReference type="ARBA" id="ARBA00022448"/>
    </source>
</evidence>
<protein>
    <recommendedName>
        <fullName evidence="4">Lipopolysaccharide export system protein LptA</fullName>
    </recommendedName>
</protein>
<dbReference type="InterPro" id="IPR052037">
    <property type="entry name" value="LPS_export_LptA"/>
</dbReference>
<dbReference type="InterPro" id="IPR014340">
    <property type="entry name" value="LptA"/>
</dbReference>
<name>A0A2U1CUW6_9GAMM</name>
<dbReference type="AlphaFoldDB" id="A0A2U1CUW6"/>
<dbReference type="GO" id="GO:0009279">
    <property type="term" value="C:cell outer membrane"/>
    <property type="evidence" value="ECO:0007669"/>
    <property type="project" value="TreeGrafter"/>
</dbReference>
<evidence type="ECO:0000313" key="7">
    <source>
        <dbReference type="Proteomes" id="UP000245887"/>
    </source>
</evidence>
<dbReference type="GO" id="GO:0001530">
    <property type="term" value="F:lipopolysaccharide binding"/>
    <property type="evidence" value="ECO:0007669"/>
    <property type="project" value="InterPro"/>
</dbReference>